<name>A0A8H2Y4D9_9AGAM</name>
<dbReference type="AlphaFoldDB" id="A0A8H2Y4D9"/>
<reference evidence="1" key="1">
    <citation type="submission" date="2021-01" db="EMBL/GenBank/DDBJ databases">
        <authorList>
            <person name="Kaushik A."/>
        </authorList>
    </citation>
    <scope>NUCLEOTIDE SEQUENCE</scope>
    <source>
        <strain evidence="1">AG6-10EEA</strain>
    </source>
</reference>
<gene>
    <name evidence="1" type="ORF">RDB_LOCUS32727</name>
</gene>
<evidence type="ECO:0000313" key="2">
    <source>
        <dbReference type="Proteomes" id="UP000663853"/>
    </source>
</evidence>
<organism evidence="1 2">
    <name type="scientific">Rhizoctonia solani</name>
    <dbReference type="NCBI Taxonomy" id="456999"/>
    <lineage>
        <taxon>Eukaryota</taxon>
        <taxon>Fungi</taxon>
        <taxon>Dikarya</taxon>
        <taxon>Basidiomycota</taxon>
        <taxon>Agaricomycotina</taxon>
        <taxon>Agaricomycetes</taxon>
        <taxon>Cantharellales</taxon>
        <taxon>Ceratobasidiaceae</taxon>
        <taxon>Rhizoctonia</taxon>
    </lineage>
</organism>
<dbReference type="EMBL" id="CAJMXA010000632">
    <property type="protein sequence ID" value="CAE6437912.1"/>
    <property type="molecule type" value="Genomic_DNA"/>
</dbReference>
<dbReference type="GO" id="GO:0016705">
    <property type="term" value="F:oxidoreductase activity, acting on paired donors, with incorporation or reduction of molecular oxygen"/>
    <property type="evidence" value="ECO:0007669"/>
    <property type="project" value="InterPro"/>
</dbReference>
<proteinExistence type="predicted"/>
<sequence>MKCLFEIWDGLGGNEIHIDSLLDMTKKLALLVISMAGFGRRIGWDPKDDKAPEGHQMSFSKTLWAVSKNLVLGILIPGWAKNLTKTARNITTAFSEFGAYLTDMVSSRKSSGSFSILLSANEENAQNGEKGLDDREVVGELMSRSTPML</sequence>
<protein>
    <submittedName>
        <fullName evidence="1">Uncharacterized protein</fullName>
    </submittedName>
</protein>
<accession>A0A8H2Y4D9</accession>
<dbReference type="GO" id="GO:0005506">
    <property type="term" value="F:iron ion binding"/>
    <property type="evidence" value="ECO:0007669"/>
    <property type="project" value="InterPro"/>
</dbReference>
<comment type="caution">
    <text evidence="1">The sequence shown here is derived from an EMBL/GenBank/DDBJ whole genome shotgun (WGS) entry which is preliminary data.</text>
</comment>
<dbReference type="Proteomes" id="UP000663853">
    <property type="component" value="Unassembled WGS sequence"/>
</dbReference>
<dbReference type="GO" id="GO:0020037">
    <property type="term" value="F:heme binding"/>
    <property type="evidence" value="ECO:0007669"/>
    <property type="project" value="InterPro"/>
</dbReference>
<dbReference type="GO" id="GO:0004497">
    <property type="term" value="F:monooxygenase activity"/>
    <property type="evidence" value="ECO:0007669"/>
    <property type="project" value="InterPro"/>
</dbReference>
<dbReference type="SUPFAM" id="SSF48264">
    <property type="entry name" value="Cytochrome P450"/>
    <property type="match status" value="1"/>
</dbReference>
<evidence type="ECO:0000313" key="1">
    <source>
        <dbReference type="EMBL" id="CAE6437912.1"/>
    </source>
</evidence>
<dbReference type="InterPro" id="IPR036396">
    <property type="entry name" value="Cyt_P450_sf"/>
</dbReference>
<dbReference type="Gene3D" id="1.10.630.10">
    <property type="entry name" value="Cytochrome P450"/>
    <property type="match status" value="1"/>
</dbReference>